<keyword evidence="3" id="KW-0547">Nucleotide-binding</keyword>
<dbReference type="RefSeq" id="WP_240572026.1">
    <property type="nucleotide sequence ID" value="NZ_CP136709.1"/>
</dbReference>
<evidence type="ECO:0000259" key="8">
    <source>
        <dbReference type="Pfam" id="PF17042"/>
    </source>
</evidence>
<gene>
    <name evidence="9" type="ORF">MKW35_03635</name>
</gene>
<keyword evidence="4 9" id="KW-0418">Kinase</keyword>
<evidence type="ECO:0000256" key="5">
    <source>
        <dbReference type="ARBA" id="ARBA00022840"/>
    </source>
</evidence>
<dbReference type="Proteomes" id="UP001156141">
    <property type="component" value="Unassembled WGS sequence"/>
</dbReference>
<evidence type="ECO:0000256" key="6">
    <source>
        <dbReference type="ARBA" id="ARBA00023277"/>
    </source>
</evidence>
<comment type="similarity">
    <text evidence="1">Belongs to the four-carbon acid sugar kinase family.</text>
</comment>
<dbReference type="Pfam" id="PF17042">
    <property type="entry name" value="NBD_C"/>
    <property type="match status" value="1"/>
</dbReference>
<keyword evidence="5" id="KW-0067">ATP-binding</keyword>
<evidence type="ECO:0000259" key="7">
    <source>
        <dbReference type="Pfam" id="PF07005"/>
    </source>
</evidence>
<name>A0ABS9RFI1_9FLAO</name>
<dbReference type="GO" id="GO:0016301">
    <property type="term" value="F:kinase activity"/>
    <property type="evidence" value="ECO:0007669"/>
    <property type="project" value="UniProtKB-KW"/>
</dbReference>
<dbReference type="SUPFAM" id="SSF142764">
    <property type="entry name" value="YgbK-like"/>
    <property type="match status" value="1"/>
</dbReference>
<dbReference type="Pfam" id="PF07005">
    <property type="entry name" value="SBD_N"/>
    <property type="match status" value="1"/>
</dbReference>
<dbReference type="EMBL" id="JAKVQD010000001">
    <property type="protein sequence ID" value="MCH4551699.1"/>
    <property type="molecule type" value="Genomic_DNA"/>
</dbReference>
<dbReference type="InterPro" id="IPR042213">
    <property type="entry name" value="NBD_C_sf"/>
</dbReference>
<dbReference type="InterPro" id="IPR010737">
    <property type="entry name" value="4-carb_acid_sugar_kinase_N"/>
</dbReference>
<dbReference type="Gene3D" id="3.40.980.20">
    <property type="entry name" value="Four-carbon acid sugar kinase, nucleotide binding domain"/>
    <property type="match status" value="1"/>
</dbReference>
<feature type="domain" description="Four-carbon acid sugar kinase nucleotide binding" evidence="8">
    <location>
        <begin position="236"/>
        <end position="379"/>
    </location>
</feature>
<evidence type="ECO:0000256" key="1">
    <source>
        <dbReference type="ARBA" id="ARBA00005715"/>
    </source>
</evidence>
<keyword evidence="2" id="KW-0808">Transferase</keyword>
<keyword evidence="10" id="KW-1185">Reference proteome</keyword>
<evidence type="ECO:0000313" key="10">
    <source>
        <dbReference type="Proteomes" id="UP001156141"/>
    </source>
</evidence>
<accession>A0ABS9RFI1</accession>
<dbReference type="Gene3D" id="3.40.50.10840">
    <property type="entry name" value="Putative sugar-binding, N-terminal domain"/>
    <property type="match status" value="1"/>
</dbReference>
<protein>
    <submittedName>
        <fullName evidence="9">Four-carbon acid sugar kinase family protein</fullName>
    </submittedName>
</protein>
<evidence type="ECO:0000313" key="9">
    <source>
        <dbReference type="EMBL" id="MCH4551699.1"/>
    </source>
</evidence>
<sequence length="388" mass="43545">MITVIADDFTGAAEIAGICLRYGIDVAFGIDVVPENNALISVIATDSRSLSEDEAYNIHLQLVSKVLKRNSNQMIFKKCDSVLRGHILVELKATMKATEKNKVILQPANPTGGRFIEKGVYYVEGIEIGKTGFVNDPDFPAKTSSVKELLLNRTKNHAFKADNIHLEGFNDLESDGIYISDCNCESDLIKALEYFEKSTCLVAGSAAFFEQFLIKNQLSLKNNSKSHQESFENYFLVSGSIHPNSVKFASELKQKGCPVLLFPDYFLEKELEENRFKSWISLIEKELDSVGKAVLRVSNQVVKFENSSLLLKQRLSRVVKEVINRTRVEEIFIEGGATAYNILKTLGWNEFVPLTELSPGVVRLKKKNEEVYITVKPGSYQWPKGLLQ</sequence>
<evidence type="ECO:0000256" key="4">
    <source>
        <dbReference type="ARBA" id="ARBA00022777"/>
    </source>
</evidence>
<reference evidence="9" key="1">
    <citation type="submission" date="2022-02" db="EMBL/GenBank/DDBJ databases">
        <title>Aestuariibaculum sp., a marine bacterium isolated from sediment in Guangxi.</title>
        <authorList>
            <person name="Ying J."/>
        </authorList>
    </citation>
    <scope>NUCLEOTIDE SEQUENCE</scope>
    <source>
        <strain evidence="9">L182</strain>
    </source>
</reference>
<keyword evidence="6" id="KW-0119">Carbohydrate metabolism</keyword>
<dbReference type="InterPro" id="IPR031475">
    <property type="entry name" value="NBD_C"/>
</dbReference>
<evidence type="ECO:0000256" key="2">
    <source>
        <dbReference type="ARBA" id="ARBA00022679"/>
    </source>
</evidence>
<feature type="domain" description="Four-carbon acid sugar kinase N-terminal" evidence="7">
    <location>
        <begin position="2"/>
        <end position="210"/>
    </location>
</feature>
<proteinExistence type="inferred from homology"/>
<comment type="caution">
    <text evidence="9">The sequence shown here is derived from an EMBL/GenBank/DDBJ whole genome shotgun (WGS) entry which is preliminary data.</text>
</comment>
<evidence type="ECO:0000256" key="3">
    <source>
        <dbReference type="ARBA" id="ARBA00022741"/>
    </source>
</evidence>
<dbReference type="InterPro" id="IPR037051">
    <property type="entry name" value="4-carb_acid_sugar_kinase_N_sf"/>
</dbReference>
<organism evidence="9 10">
    <name type="scientific">Aestuariibaculum lutulentum</name>
    <dbReference type="NCBI Taxonomy" id="2920935"/>
    <lineage>
        <taxon>Bacteria</taxon>
        <taxon>Pseudomonadati</taxon>
        <taxon>Bacteroidota</taxon>
        <taxon>Flavobacteriia</taxon>
        <taxon>Flavobacteriales</taxon>
        <taxon>Flavobacteriaceae</taxon>
    </lineage>
</organism>